<evidence type="ECO:0000313" key="1">
    <source>
        <dbReference type="EMBL" id="RIH85375.1"/>
    </source>
</evidence>
<accession>A0A399ENB8</accession>
<dbReference type="OrthoDB" id="31714at2"/>
<proteinExistence type="predicted"/>
<reference evidence="1 2" key="1">
    <citation type="submission" date="2018-08" db="EMBL/GenBank/DDBJ databases">
        <title>Meiothermus roseus NBRC 110900 genome sequencing project.</title>
        <authorList>
            <person name="Da Costa M.S."/>
            <person name="Albuquerque L."/>
            <person name="Raposo P."/>
            <person name="Froufe H.J.C."/>
            <person name="Barroso C.S."/>
            <person name="Egas C."/>
        </authorList>
    </citation>
    <scope>NUCLEOTIDE SEQUENCE [LARGE SCALE GENOMIC DNA]</scope>
    <source>
        <strain evidence="1 2">NBRC 110900</strain>
    </source>
</reference>
<comment type="caution">
    <text evidence="1">The sequence shown here is derived from an EMBL/GenBank/DDBJ whole genome shotgun (WGS) entry which is preliminary data.</text>
</comment>
<name>A0A399ENB8_9DEIN</name>
<dbReference type="SUPFAM" id="SSF52540">
    <property type="entry name" value="P-loop containing nucleoside triphosphate hydrolases"/>
    <property type="match status" value="1"/>
</dbReference>
<dbReference type="Proteomes" id="UP000265341">
    <property type="component" value="Unassembled WGS sequence"/>
</dbReference>
<gene>
    <name evidence="1" type="ORF">Mrose_02247</name>
</gene>
<protein>
    <submittedName>
        <fullName evidence="1">Uncharacterized protein</fullName>
    </submittedName>
</protein>
<organism evidence="1 2">
    <name type="scientific">Calidithermus roseus</name>
    <dbReference type="NCBI Taxonomy" id="1644118"/>
    <lineage>
        <taxon>Bacteria</taxon>
        <taxon>Thermotogati</taxon>
        <taxon>Deinococcota</taxon>
        <taxon>Deinococci</taxon>
        <taxon>Thermales</taxon>
        <taxon>Thermaceae</taxon>
        <taxon>Calidithermus</taxon>
    </lineage>
</organism>
<keyword evidence="2" id="KW-1185">Reference proteome</keyword>
<sequence>MRHPLFLPSETPPAEARALPELPLLVLVGLTGVGKSSLLEALAYPTLPDRREVVDRYVLPLFGAEGKTLDRAERFALTRRFRETHPGGVAEALSRARTLPTWPLLFDGLRGEAEVAYALEHLPLAHFVVLEARDLTRLARLLGRGDRFDRVRLDSTDESEIRAVAQGVFSEEELEQAMSWGFPAQELLAKLKIVAEERKNYSPEGPRRLLGGHPRALFLDTETLSVAEEAHQIGELVRRIHAQH</sequence>
<dbReference type="InterPro" id="IPR027417">
    <property type="entry name" value="P-loop_NTPase"/>
</dbReference>
<dbReference type="Gene3D" id="3.40.50.300">
    <property type="entry name" value="P-loop containing nucleotide triphosphate hydrolases"/>
    <property type="match status" value="1"/>
</dbReference>
<dbReference type="RefSeq" id="WP_119278317.1">
    <property type="nucleotide sequence ID" value="NZ_QWLA01000043.1"/>
</dbReference>
<dbReference type="AlphaFoldDB" id="A0A399ENB8"/>
<dbReference type="EMBL" id="QWLA01000043">
    <property type="protein sequence ID" value="RIH85375.1"/>
    <property type="molecule type" value="Genomic_DNA"/>
</dbReference>
<evidence type="ECO:0000313" key="2">
    <source>
        <dbReference type="Proteomes" id="UP000265341"/>
    </source>
</evidence>